<dbReference type="InterPro" id="IPR010866">
    <property type="entry name" value="A-2_8-polyST"/>
</dbReference>
<dbReference type="AlphaFoldDB" id="A0A1H1U3Q8"/>
<accession>A0A1H1U3Q8</accession>
<gene>
    <name evidence="1" type="ORF">SAMN05216198_2479</name>
</gene>
<proteinExistence type="predicted"/>
<evidence type="ECO:0000313" key="2">
    <source>
        <dbReference type="Proteomes" id="UP000243426"/>
    </source>
</evidence>
<organism evidence="1 2">
    <name type="scientific">Halopseudomonas litoralis</name>
    <dbReference type="NCBI Taxonomy" id="797277"/>
    <lineage>
        <taxon>Bacteria</taxon>
        <taxon>Pseudomonadati</taxon>
        <taxon>Pseudomonadota</taxon>
        <taxon>Gammaproteobacteria</taxon>
        <taxon>Pseudomonadales</taxon>
        <taxon>Pseudomonadaceae</taxon>
        <taxon>Halopseudomonas</taxon>
    </lineage>
</organism>
<name>A0A1H1U3Q8_9GAMM</name>
<dbReference type="Proteomes" id="UP000243426">
    <property type="component" value="Chromosome I"/>
</dbReference>
<sequence>MSTVSVYFVKTELELLSSEIISQSFELESYNILAYQSSVSHKPAKPIFDVAIPFTSASAKSYFSTHKSIQNSLIQIAERIKSYSTKPTQIKIHLPRISTSKSNFSINYFSKMFPFSEVMICIIPHGLISIDIIPLPLKKRLKFLKRTWGINSILFPKLRYYSPKTDLIGILDKKVRYIYTFKGMESNYPSDKVRLLEVPVGGARNDGKKVAVVVGQPLLKDGFATEESVELITKEIHSWIKENHFEAVFYSKHPRSSDYLDFYCDDYVILEQNGAIEPLLCEIQPYAIISCYSTALAIGKSLLGNNVRCVSIGLDHTNTDKKSELRAHFQKADIEYW</sequence>
<dbReference type="STRING" id="797277.SAMN05216198_2479"/>
<dbReference type="OrthoDB" id="8557577at2"/>
<protein>
    <submittedName>
        <fullName evidence="1">Uncharacterized protein</fullName>
    </submittedName>
</protein>
<evidence type="ECO:0000313" key="1">
    <source>
        <dbReference type="EMBL" id="SDS66961.1"/>
    </source>
</evidence>
<dbReference type="EMBL" id="LT629748">
    <property type="protein sequence ID" value="SDS66961.1"/>
    <property type="molecule type" value="Genomic_DNA"/>
</dbReference>
<reference evidence="2" key="1">
    <citation type="submission" date="2016-10" db="EMBL/GenBank/DDBJ databases">
        <authorList>
            <person name="Varghese N."/>
            <person name="Submissions S."/>
        </authorList>
    </citation>
    <scope>NUCLEOTIDE SEQUENCE [LARGE SCALE GENOMIC DNA]</scope>
    <source>
        <strain evidence="2">2SM5</strain>
    </source>
</reference>
<keyword evidence="2" id="KW-1185">Reference proteome</keyword>
<dbReference type="RefSeq" id="WP_090273686.1">
    <property type="nucleotide sequence ID" value="NZ_LT629748.1"/>
</dbReference>
<dbReference type="Pfam" id="PF07388">
    <property type="entry name" value="A-2_8-polyST"/>
    <property type="match status" value="1"/>
</dbReference>